<evidence type="ECO:0000313" key="7">
    <source>
        <dbReference type="EMBL" id="MFC4134738.1"/>
    </source>
</evidence>
<evidence type="ECO:0000313" key="8">
    <source>
        <dbReference type="Proteomes" id="UP001595816"/>
    </source>
</evidence>
<sequence length="123" mass="13108">MTAAPVDRGAQAERTRLAWRRTALAVTVVSLLTVRLALHPGITPVRAAALIGACGVWVFFLIVAQRRIWSLARPAESTPDGAPERPPVNAAVRSPALAAVSCLAMALVGIALTVDLWPLPLWR</sequence>
<dbReference type="InterPro" id="IPR003807">
    <property type="entry name" value="DUF202"/>
</dbReference>
<proteinExistence type="predicted"/>
<evidence type="ECO:0000259" key="6">
    <source>
        <dbReference type="Pfam" id="PF02656"/>
    </source>
</evidence>
<feature type="domain" description="DUF202" evidence="6">
    <location>
        <begin position="8"/>
        <end position="73"/>
    </location>
</feature>
<keyword evidence="3 5" id="KW-1133">Transmembrane helix</keyword>
<keyword evidence="8" id="KW-1185">Reference proteome</keyword>
<evidence type="ECO:0000256" key="3">
    <source>
        <dbReference type="ARBA" id="ARBA00022989"/>
    </source>
</evidence>
<evidence type="ECO:0000256" key="2">
    <source>
        <dbReference type="ARBA" id="ARBA00022692"/>
    </source>
</evidence>
<evidence type="ECO:0000256" key="5">
    <source>
        <dbReference type="SAM" id="Phobius"/>
    </source>
</evidence>
<dbReference type="RefSeq" id="WP_253761121.1">
    <property type="nucleotide sequence ID" value="NZ_JAMZDZ010000001.1"/>
</dbReference>
<organism evidence="7 8">
    <name type="scientific">Hamadaea flava</name>
    <dbReference type="NCBI Taxonomy" id="1742688"/>
    <lineage>
        <taxon>Bacteria</taxon>
        <taxon>Bacillati</taxon>
        <taxon>Actinomycetota</taxon>
        <taxon>Actinomycetes</taxon>
        <taxon>Micromonosporales</taxon>
        <taxon>Micromonosporaceae</taxon>
        <taxon>Hamadaea</taxon>
    </lineage>
</organism>
<dbReference type="Proteomes" id="UP001595816">
    <property type="component" value="Unassembled WGS sequence"/>
</dbReference>
<feature type="transmembrane region" description="Helical" evidence="5">
    <location>
        <begin position="96"/>
        <end position="117"/>
    </location>
</feature>
<comment type="caution">
    <text evidence="7">The sequence shown here is derived from an EMBL/GenBank/DDBJ whole genome shotgun (WGS) entry which is preliminary data.</text>
</comment>
<comment type="subcellular location">
    <subcellularLocation>
        <location evidence="1">Endomembrane system</location>
        <topology evidence="1">Multi-pass membrane protein</topology>
    </subcellularLocation>
</comment>
<feature type="transmembrane region" description="Helical" evidence="5">
    <location>
        <begin position="44"/>
        <end position="64"/>
    </location>
</feature>
<keyword evidence="4 5" id="KW-0472">Membrane</keyword>
<dbReference type="Pfam" id="PF02656">
    <property type="entry name" value="DUF202"/>
    <property type="match status" value="1"/>
</dbReference>
<keyword evidence="2 5" id="KW-0812">Transmembrane</keyword>
<gene>
    <name evidence="7" type="ORF">ACFOZ4_29365</name>
</gene>
<evidence type="ECO:0000256" key="1">
    <source>
        <dbReference type="ARBA" id="ARBA00004127"/>
    </source>
</evidence>
<name>A0ABV8LWC5_9ACTN</name>
<evidence type="ECO:0000256" key="4">
    <source>
        <dbReference type="ARBA" id="ARBA00023136"/>
    </source>
</evidence>
<reference evidence="8" key="1">
    <citation type="journal article" date="2019" name="Int. J. Syst. Evol. Microbiol.">
        <title>The Global Catalogue of Microorganisms (GCM) 10K type strain sequencing project: providing services to taxonomists for standard genome sequencing and annotation.</title>
        <authorList>
            <consortium name="The Broad Institute Genomics Platform"/>
            <consortium name="The Broad Institute Genome Sequencing Center for Infectious Disease"/>
            <person name="Wu L."/>
            <person name="Ma J."/>
        </authorList>
    </citation>
    <scope>NUCLEOTIDE SEQUENCE [LARGE SCALE GENOMIC DNA]</scope>
    <source>
        <strain evidence="8">CGMCC 4.7289</strain>
    </source>
</reference>
<feature type="transmembrane region" description="Helical" evidence="5">
    <location>
        <begin position="18"/>
        <end position="38"/>
    </location>
</feature>
<dbReference type="EMBL" id="JBHSAY010000015">
    <property type="protein sequence ID" value="MFC4134738.1"/>
    <property type="molecule type" value="Genomic_DNA"/>
</dbReference>
<protein>
    <submittedName>
        <fullName evidence="7">DUF202 domain-containing protein</fullName>
    </submittedName>
</protein>
<accession>A0ABV8LWC5</accession>